<dbReference type="EMBL" id="CM018031">
    <property type="protein sequence ID" value="KAA8549089.1"/>
    <property type="molecule type" value="Genomic_DNA"/>
</dbReference>
<keyword evidence="5" id="KW-0539">Nucleus</keyword>
<dbReference type="PROSITE" id="PS00036">
    <property type="entry name" value="BZIP_BASIC"/>
    <property type="match status" value="1"/>
</dbReference>
<dbReference type="GO" id="GO:0000976">
    <property type="term" value="F:transcription cis-regulatory region binding"/>
    <property type="evidence" value="ECO:0007669"/>
    <property type="project" value="TreeGrafter"/>
</dbReference>
<name>A0A5J5C1H4_9ASTE</name>
<dbReference type="InterPro" id="IPR004827">
    <property type="entry name" value="bZIP"/>
</dbReference>
<keyword evidence="2" id="KW-0805">Transcription regulation</keyword>
<evidence type="ECO:0000256" key="6">
    <source>
        <dbReference type="SAM" id="Coils"/>
    </source>
</evidence>
<dbReference type="PROSITE" id="PS50217">
    <property type="entry name" value="BZIP"/>
    <property type="match status" value="1"/>
</dbReference>
<keyword evidence="4" id="KW-0804">Transcription</keyword>
<dbReference type="GO" id="GO:0005634">
    <property type="term" value="C:nucleus"/>
    <property type="evidence" value="ECO:0007669"/>
    <property type="project" value="UniProtKB-SubCell"/>
</dbReference>
<dbReference type="InterPro" id="IPR045314">
    <property type="entry name" value="bZIP_plant_GBF1"/>
</dbReference>
<evidence type="ECO:0000313" key="9">
    <source>
        <dbReference type="Proteomes" id="UP000325577"/>
    </source>
</evidence>
<dbReference type="PANTHER" id="PTHR45764:SF34">
    <property type="entry name" value="BZIP TRANSCRIPTION FACTOR 53"/>
    <property type="match status" value="1"/>
</dbReference>
<dbReference type="GO" id="GO:0003700">
    <property type="term" value="F:DNA-binding transcription factor activity"/>
    <property type="evidence" value="ECO:0007669"/>
    <property type="project" value="InterPro"/>
</dbReference>
<dbReference type="FunFam" id="1.20.5.170:FF:000020">
    <property type="entry name" value="BZIP transcription factor"/>
    <property type="match status" value="1"/>
</dbReference>
<reference evidence="8 9" key="1">
    <citation type="submission" date="2019-09" db="EMBL/GenBank/DDBJ databases">
        <title>A chromosome-level genome assembly of the Chinese tupelo Nyssa sinensis.</title>
        <authorList>
            <person name="Yang X."/>
            <person name="Kang M."/>
            <person name="Yang Y."/>
            <person name="Xiong H."/>
            <person name="Wang M."/>
            <person name="Zhang Z."/>
            <person name="Wang Z."/>
            <person name="Wu H."/>
            <person name="Ma T."/>
            <person name="Liu J."/>
            <person name="Xi Z."/>
        </authorList>
    </citation>
    <scope>NUCLEOTIDE SEQUENCE [LARGE SCALE GENOMIC DNA]</scope>
    <source>
        <strain evidence="8">J267</strain>
        <tissue evidence="8">Leaf</tissue>
    </source>
</reference>
<dbReference type="CDD" id="cd14702">
    <property type="entry name" value="bZIP_plant_GBF1"/>
    <property type="match status" value="1"/>
</dbReference>
<feature type="coiled-coil region" evidence="6">
    <location>
        <begin position="131"/>
        <end position="165"/>
    </location>
</feature>
<keyword evidence="6" id="KW-0175">Coiled coil</keyword>
<dbReference type="InterPro" id="IPR046347">
    <property type="entry name" value="bZIP_sf"/>
</dbReference>
<evidence type="ECO:0000256" key="4">
    <source>
        <dbReference type="ARBA" id="ARBA00023163"/>
    </source>
</evidence>
<keyword evidence="9" id="KW-1185">Reference proteome</keyword>
<evidence type="ECO:0000313" key="8">
    <source>
        <dbReference type="EMBL" id="KAA8549089.1"/>
    </source>
</evidence>
<dbReference type="GO" id="GO:0045893">
    <property type="term" value="P:positive regulation of DNA-templated transcription"/>
    <property type="evidence" value="ECO:0007669"/>
    <property type="project" value="TreeGrafter"/>
</dbReference>
<dbReference type="Pfam" id="PF07716">
    <property type="entry name" value="bZIP_2"/>
    <property type="match status" value="1"/>
</dbReference>
<evidence type="ECO:0000256" key="1">
    <source>
        <dbReference type="ARBA" id="ARBA00004123"/>
    </source>
</evidence>
<dbReference type="PANTHER" id="PTHR45764">
    <property type="entry name" value="BZIP TRANSCRIPTION FACTOR 44"/>
    <property type="match status" value="1"/>
</dbReference>
<dbReference type="SUPFAM" id="SSF57959">
    <property type="entry name" value="Leucine zipper domain"/>
    <property type="match status" value="1"/>
</dbReference>
<dbReference type="GO" id="GO:0046982">
    <property type="term" value="F:protein heterodimerization activity"/>
    <property type="evidence" value="ECO:0007669"/>
    <property type="project" value="UniProtKB-ARBA"/>
</dbReference>
<protein>
    <recommendedName>
        <fullName evidence="7">BZIP domain-containing protein</fullName>
    </recommendedName>
</protein>
<dbReference type="AlphaFoldDB" id="A0A5J5C1H4"/>
<feature type="domain" description="BZIP" evidence="7">
    <location>
        <begin position="113"/>
        <end position="160"/>
    </location>
</feature>
<comment type="subcellular location">
    <subcellularLocation>
        <location evidence="1">Nucleus</location>
    </subcellularLocation>
</comment>
<evidence type="ECO:0000256" key="5">
    <source>
        <dbReference type="ARBA" id="ARBA00023242"/>
    </source>
</evidence>
<sequence length="236" mass="26719">MLCCHHVVRTPAIAPTATPPIKEADLKNNIKKYIEPVKSHLLSAIKTPFEAFGNLLSSKLWLYRLRISIPIQIYFKKPRNPLDIIGERIGTMASMQQQTSSGSDGDPRYAMVDERKRKRMLSNRESARRSRMKKQQLMDDLLSQVNQLQNENNAISQRIDVATQMYIGVASDNNVLRARLIELADRLHSLNSVLLIAEEVSGVAVDIPELPDTLLEPWQLPCPIQPITASADMFQY</sequence>
<dbReference type="OrthoDB" id="551672at2759"/>
<evidence type="ECO:0000256" key="2">
    <source>
        <dbReference type="ARBA" id="ARBA00023015"/>
    </source>
</evidence>
<dbReference type="Proteomes" id="UP000325577">
    <property type="component" value="Linkage Group LG0"/>
</dbReference>
<dbReference type="SMART" id="SM00338">
    <property type="entry name" value="BRLZ"/>
    <property type="match status" value="1"/>
</dbReference>
<gene>
    <name evidence="8" type="ORF">F0562_000773</name>
</gene>
<proteinExistence type="predicted"/>
<evidence type="ECO:0000259" key="7">
    <source>
        <dbReference type="PROSITE" id="PS50217"/>
    </source>
</evidence>
<organism evidence="8 9">
    <name type="scientific">Nyssa sinensis</name>
    <dbReference type="NCBI Taxonomy" id="561372"/>
    <lineage>
        <taxon>Eukaryota</taxon>
        <taxon>Viridiplantae</taxon>
        <taxon>Streptophyta</taxon>
        <taxon>Embryophyta</taxon>
        <taxon>Tracheophyta</taxon>
        <taxon>Spermatophyta</taxon>
        <taxon>Magnoliopsida</taxon>
        <taxon>eudicotyledons</taxon>
        <taxon>Gunneridae</taxon>
        <taxon>Pentapetalae</taxon>
        <taxon>asterids</taxon>
        <taxon>Cornales</taxon>
        <taxon>Nyssaceae</taxon>
        <taxon>Nyssa</taxon>
    </lineage>
</organism>
<evidence type="ECO:0000256" key="3">
    <source>
        <dbReference type="ARBA" id="ARBA00023125"/>
    </source>
</evidence>
<keyword evidence="3" id="KW-0238">DNA-binding</keyword>
<accession>A0A5J5C1H4</accession>
<dbReference type="Gene3D" id="1.20.5.170">
    <property type="match status" value="1"/>
</dbReference>